<name>A0A382U6Y0_9ZZZZ</name>
<dbReference type="GO" id="GO:0044781">
    <property type="term" value="P:bacterial-type flagellum organization"/>
    <property type="evidence" value="ECO:0007669"/>
    <property type="project" value="InterPro"/>
</dbReference>
<organism evidence="1">
    <name type="scientific">marine metagenome</name>
    <dbReference type="NCBI Taxonomy" id="408172"/>
    <lineage>
        <taxon>unclassified sequences</taxon>
        <taxon>metagenomes</taxon>
        <taxon>ecological metagenomes</taxon>
    </lineage>
</organism>
<sequence length="109" mass="12089">MAFTKAALKLEDAKKSLDDYDAYASALKFNQLLWTIIQADIVDQENQLPDQLKANILSLSIFVDRQTIKALADTSEKHLDVLININKNLAEGLMAQTTNPQVEATVTPT</sequence>
<evidence type="ECO:0000313" key="1">
    <source>
        <dbReference type="EMBL" id="SVD30059.1"/>
    </source>
</evidence>
<feature type="non-terminal residue" evidence="1">
    <location>
        <position position="109"/>
    </location>
</feature>
<gene>
    <name evidence="1" type="ORF">METZ01_LOCUS382913</name>
</gene>
<dbReference type="Pfam" id="PF07309">
    <property type="entry name" value="FlaF"/>
    <property type="match status" value="1"/>
</dbReference>
<dbReference type="InterPro" id="IPR010845">
    <property type="entry name" value="FlaF"/>
</dbReference>
<dbReference type="EMBL" id="UINC01141994">
    <property type="protein sequence ID" value="SVD30059.1"/>
    <property type="molecule type" value="Genomic_DNA"/>
</dbReference>
<proteinExistence type="predicted"/>
<dbReference type="AlphaFoldDB" id="A0A382U6Y0"/>
<reference evidence="1" key="1">
    <citation type="submission" date="2018-05" db="EMBL/GenBank/DDBJ databases">
        <authorList>
            <person name="Lanie J.A."/>
            <person name="Ng W.-L."/>
            <person name="Kazmierczak K.M."/>
            <person name="Andrzejewski T.M."/>
            <person name="Davidsen T.M."/>
            <person name="Wayne K.J."/>
            <person name="Tettelin H."/>
            <person name="Glass J.I."/>
            <person name="Rusch D."/>
            <person name="Podicherti R."/>
            <person name="Tsui H.-C.T."/>
            <person name="Winkler M.E."/>
        </authorList>
    </citation>
    <scope>NUCLEOTIDE SEQUENCE</scope>
</reference>
<protein>
    <recommendedName>
        <fullName evidence="2">Flagellar protein FlaF</fullName>
    </recommendedName>
</protein>
<accession>A0A382U6Y0</accession>
<evidence type="ECO:0008006" key="2">
    <source>
        <dbReference type="Google" id="ProtNLM"/>
    </source>
</evidence>